<name>A0A3B0T902_9ZZZZ</name>
<protein>
    <submittedName>
        <fullName evidence="1">Uncharacterized protein</fullName>
    </submittedName>
</protein>
<evidence type="ECO:0000313" key="1">
    <source>
        <dbReference type="EMBL" id="VAW03476.1"/>
    </source>
</evidence>
<dbReference type="AlphaFoldDB" id="A0A3B0T902"/>
<organism evidence="1">
    <name type="scientific">hydrothermal vent metagenome</name>
    <dbReference type="NCBI Taxonomy" id="652676"/>
    <lineage>
        <taxon>unclassified sequences</taxon>
        <taxon>metagenomes</taxon>
        <taxon>ecological metagenomes</taxon>
    </lineage>
</organism>
<reference evidence="1" key="1">
    <citation type="submission" date="2018-06" db="EMBL/GenBank/DDBJ databases">
        <authorList>
            <person name="Zhirakovskaya E."/>
        </authorList>
    </citation>
    <scope>NUCLEOTIDE SEQUENCE</scope>
</reference>
<proteinExistence type="predicted"/>
<sequence>LMSAAMWSIMEENGATEEELMARMEEIDAADGVLDGRMTPKAHRCAKCDSMIAPGLTACQFCGEPLPEDDAAKPFDSL</sequence>
<accession>A0A3B0T902</accession>
<feature type="non-terminal residue" evidence="1">
    <location>
        <position position="1"/>
    </location>
</feature>
<gene>
    <name evidence="1" type="ORF">MNBD_ACTINO02-1206</name>
</gene>
<dbReference type="EMBL" id="UOEK01000260">
    <property type="protein sequence ID" value="VAW03476.1"/>
    <property type="molecule type" value="Genomic_DNA"/>
</dbReference>